<dbReference type="GO" id="GO:0019684">
    <property type="term" value="P:photosynthesis, light reaction"/>
    <property type="evidence" value="ECO:0007669"/>
    <property type="project" value="InterPro"/>
</dbReference>
<accession>A0A917RKQ8</accession>
<gene>
    <name evidence="1" type="ORF">GCM10007964_62840</name>
</gene>
<comment type="caution">
    <text evidence="1">The sequence shown here is derived from an EMBL/GenBank/DDBJ whole genome shotgun (WGS) entry which is preliminary data.</text>
</comment>
<dbReference type="EMBL" id="BMNT01000043">
    <property type="protein sequence ID" value="GGL12222.1"/>
    <property type="molecule type" value="Genomic_DNA"/>
</dbReference>
<dbReference type="SUPFAM" id="SSF50346">
    <property type="entry name" value="PRC-barrel domain"/>
    <property type="match status" value="1"/>
</dbReference>
<evidence type="ECO:0000313" key="1">
    <source>
        <dbReference type="EMBL" id="GGL12222.1"/>
    </source>
</evidence>
<dbReference type="Gene3D" id="3.90.50.10">
    <property type="entry name" value="Photosynthetic Reaction Center, subunit H, domain 2"/>
    <property type="match status" value="1"/>
</dbReference>
<dbReference type="InterPro" id="IPR014747">
    <property type="entry name" value="Bac_photo_RC_H_C"/>
</dbReference>
<organism evidence="1 2">
    <name type="scientific">Sphaerisporangium melleum</name>
    <dbReference type="NCBI Taxonomy" id="321316"/>
    <lineage>
        <taxon>Bacteria</taxon>
        <taxon>Bacillati</taxon>
        <taxon>Actinomycetota</taxon>
        <taxon>Actinomycetes</taxon>
        <taxon>Streptosporangiales</taxon>
        <taxon>Streptosporangiaceae</taxon>
        <taxon>Sphaerisporangium</taxon>
    </lineage>
</organism>
<evidence type="ECO:0000313" key="2">
    <source>
        <dbReference type="Proteomes" id="UP000645217"/>
    </source>
</evidence>
<name>A0A917RKQ8_9ACTN</name>
<dbReference type="Proteomes" id="UP000645217">
    <property type="component" value="Unassembled WGS sequence"/>
</dbReference>
<protein>
    <recommendedName>
        <fullName evidence="3">PRC domain containing protein</fullName>
    </recommendedName>
</protein>
<dbReference type="AlphaFoldDB" id="A0A917RKQ8"/>
<reference evidence="1" key="1">
    <citation type="journal article" date="2014" name="Int. J. Syst. Evol. Microbiol.">
        <title>Complete genome sequence of Corynebacterium casei LMG S-19264T (=DSM 44701T), isolated from a smear-ripened cheese.</title>
        <authorList>
            <consortium name="US DOE Joint Genome Institute (JGI-PGF)"/>
            <person name="Walter F."/>
            <person name="Albersmeier A."/>
            <person name="Kalinowski J."/>
            <person name="Ruckert C."/>
        </authorList>
    </citation>
    <scope>NUCLEOTIDE SEQUENCE</scope>
    <source>
        <strain evidence="1">JCM 13064</strain>
    </source>
</reference>
<evidence type="ECO:0008006" key="3">
    <source>
        <dbReference type="Google" id="ProtNLM"/>
    </source>
</evidence>
<dbReference type="GO" id="GO:0030077">
    <property type="term" value="C:plasma membrane light-harvesting complex"/>
    <property type="evidence" value="ECO:0007669"/>
    <property type="project" value="InterPro"/>
</dbReference>
<proteinExistence type="predicted"/>
<sequence>MQQDLWTYSPTATGNQQSFDVVGYHVEATDGKIGSVDDATYEVGASYLIVDTGPWIFGKKVMLPASTVTRIDPQEKTVFVSRTKQEIKDAPEFDEASYKEPEYRGRVGDYYGRFPFGPGTL</sequence>
<keyword evidence="2" id="KW-1185">Reference proteome</keyword>
<dbReference type="RefSeq" id="WP_189166683.1">
    <property type="nucleotide sequence ID" value="NZ_BMNT01000043.1"/>
</dbReference>
<dbReference type="InterPro" id="IPR011033">
    <property type="entry name" value="PRC_barrel-like_sf"/>
</dbReference>
<reference evidence="1" key="2">
    <citation type="submission" date="2020-09" db="EMBL/GenBank/DDBJ databases">
        <authorList>
            <person name="Sun Q."/>
            <person name="Ohkuma M."/>
        </authorList>
    </citation>
    <scope>NUCLEOTIDE SEQUENCE</scope>
    <source>
        <strain evidence="1">JCM 13064</strain>
    </source>
</reference>